<reference evidence="2" key="1">
    <citation type="submission" date="2019-04" db="EMBL/GenBank/DDBJ databases">
        <title>Friends and foes A comparative genomics study of 23 Aspergillus species from section Flavi.</title>
        <authorList>
            <consortium name="DOE Joint Genome Institute"/>
            <person name="Kjaerbolling I."/>
            <person name="Vesth T."/>
            <person name="Frisvad J.C."/>
            <person name="Nybo J.L."/>
            <person name="Theobald S."/>
            <person name="Kildgaard S."/>
            <person name="Isbrandt T."/>
            <person name="Kuo A."/>
            <person name="Sato A."/>
            <person name="Lyhne E.K."/>
            <person name="Kogle M.E."/>
            <person name="Wiebenga A."/>
            <person name="Kun R.S."/>
            <person name="Lubbers R.J."/>
            <person name="Makela M.R."/>
            <person name="Barry K."/>
            <person name="Chovatia M."/>
            <person name="Clum A."/>
            <person name="Daum C."/>
            <person name="Haridas S."/>
            <person name="He G."/>
            <person name="LaButti K."/>
            <person name="Lipzen A."/>
            <person name="Mondo S."/>
            <person name="Riley R."/>
            <person name="Salamov A."/>
            <person name="Simmons B.A."/>
            <person name="Magnuson J.K."/>
            <person name="Henrissat B."/>
            <person name="Mortensen U.H."/>
            <person name="Larsen T.O."/>
            <person name="Devries R.P."/>
            <person name="Grigoriev I.V."/>
            <person name="Machida M."/>
            <person name="Baker S.E."/>
            <person name="Andersen M.R."/>
        </authorList>
    </citation>
    <scope>NUCLEOTIDE SEQUENCE [LARGE SCALE GENOMIC DNA]</scope>
    <source>
        <strain evidence="2">CBS 121.62</strain>
    </source>
</reference>
<feature type="region of interest" description="Disordered" evidence="1">
    <location>
        <begin position="61"/>
        <end position="90"/>
    </location>
</feature>
<evidence type="ECO:0000313" key="2">
    <source>
        <dbReference type="EMBL" id="KAB8243485.1"/>
    </source>
</evidence>
<accession>A0A5N6GNP5</accession>
<organism evidence="2">
    <name type="scientific">Aspergillus flavus</name>
    <dbReference type="NCBI Taxonomy" id="5059"/>
    <lineage>
        <taxon>Eukaryota</taxon>
        <taxon>Fungi</taxon>
        <taxon>Dikarya</taxon>
        <taxon>Ascomycota</taxon>
        <taxon>Pezizomycotina</taxon>
        <taxon>Eurotiomycetes</taxon>
        <taxon>Eurotiomycetidae</taxon>
        <taxon>Eurotiales</taxon>
        <taxon>Aspergillaceae</taxon>
        <taxon>Aspergillus</taxon>
        <taxon>Aspergillus subgen. Circumdati</taxon>
    </lineage>
</organism>
<protein>
    <submittedName>
        <fullName evidence="2">Uncharacterized protein</fullName>
    </submittedName>
</protein>
<evidence type="ECO:0000256" key="1">
    <source>
        <dbReference type="SAM" id="MobiDB-lite"/>
    </source>
</evidence>
<dbReference type="AlphaFoldDB" id="A0A5N6GNP5"/>
<dbReference type="VEuPathDB" id="FungiDB:AFLA_000844"/>
<dbReference type="Proteomes" id="UP000325434">
    <property type="component" value="Unassembled WGS sequence"/>
</dbReference>
<proteinExistence type="predicted"/>
<name>A0A5N6GNP5_ASPFL</name>
<dbReference type="EMBL" id="ML734642">
    <property type="protein sequence ID" value="KAB8243485.1"/>
    <property type="molecule type" value="Genomic_DNA"/>
</dbReference>
<sequence length="90" mass="10048">MAVMNAVESCHLEFNQLFRWNSFYTDGASMGMFTVPVTSIAVGKKWRTHIRARPSLSLEQPVRQAQSVGGHGIECRAKEKQTPEAARAKI</sequence>
<feature type="compositionally biased region" description="Basic and acidic residues" evidence="1">
    <location>
        <begin position="73"/>
        <end position="82"/>
    </location>
</feature>
<gene>
    <name evidence="2" type="ORF">BDV35DRAFT_322571</name>
</gene>